<evidence type="ECO:0008006" key="3">
    <source>
        <dbReference type="Google" id="ProtNLM"/>
    </source>
</evidence>
<reference evidence="1" key="2">
    <citation type="journal article" date="2023" name="Commun. Biol.">
        <title>Intrasexual cuticular hydrocarbon dimorphism in a wasp sheds light on hydrocarbon biosynthesis genes in Hymenoptera.</title>
        <authorList>
            <person name="Moris V.C."/>
            <person name="Podsiadlowski L."/>
            <person name="Martin S."/>
            <person name="Oeyen J.P."/>
            <person name="Donath A."/>
            <person name="Petersen M."/>
            <person name="Wilbrandt J."/>
            <person name="Misof B."/>
            <person name="Liedtke D."/>
            <person name="Thamm M."/>
            <person name="Scheiner R."/>
            <person name="Schmitt T."/>
            <person name="Niehuis O."/>
        </authorList>
    </citation>
    <scope>NUCLEOTIDE SEQUENCE</scope>
    <source>
        <strain evidence="1">GBR_01_08_01A</strain>
    </source>
</reference>
<protein>
    <recommendedName>
        <fullName evidence="3">BED-type domain-containing protein</fullName>
    </recommendedName>
</protein>
<organism evidence="1 2">
    <name type="scientific">Odynerus spinipes</name>
    <dbReference type="NCBI Taxonomy" id="1348599"/>
    <lineage>
        <taxon>Eukaryota</taxon>
        <taxon>Metazoa</taxon>
        <taxon>Ecdysozoa</taxon>
        <taxon>Arthropoda</taxon>
        <taxon>Hexapoda</taxon>
        <taxon>Insecta</taxon>
        <taxon>Pterygota</taxon>
        <taxon>Neoptera</taxon>
        <taxon>Endopterygota</taxon>
        <taxon>Hymenoptera</taxon>
        <taxon>Apocrita</taxon>
        <taxon>Aculeata</taxon>
        <taxon>Vespoidea</taxon>
        <taxon>Vespidae</taxon>
        <taxon>Eumeninae</taxon>
        <taxon>Odynerus</taxon>
    </lineage>
</organism>
<proteinExistence type="predicted"/>
<accession>A0AAD9RWG4</accession>
<dbReference type="AlphaFoldDB" id="A0AAD9RWG4"/>
<reference evidence="1" key="1">
    <citation type="submission" date="2021-08" db="EMBL/GenBank/DDBJ databases">
        <authorList>
            <person name="Misof B."/>
            <person name="Oliver O."/>
            <person name="Podsiadlowski L."/>
            <person name="Donath A."/>
            <person name="Peters R."/>
            <person name="Mayer C."/>
            <person name="Rust J."/>
            <person name="Gunkel S."/>
            <person name="Lesny P."/>
            <person name="Martin S."/>
            <person name="Oeyen J.P."/>
            <person name="Petersen M."/>
            <person name="Panagiotis P."/>
            <person name="Wilbrandt J."/>
            <person name="Tanja T."/>
        </authorList>
    </citation>
    <scope>NUCLEOTIDE SEQUENCE</scope>
    <source>
        <strain evidence="1">GBR_01_08_01A</strain>
        <tissue evidence="1">Thorax + abdomen</tissue>
    </source>
</reference>
<name>A0AAD9RWG4_9HYME</name>
<keyword evidence="2" id="KW-1185">Reference proteome</keyword>
<comment type="caution">
    <text evidence="1">The sequence shown here is derived from an EMBL/GenBank/DDBJ whole genome shotgun (WGS) entry which is preliminary data.</text>
</comment>
<evidence type="ECO:0000313" key="1">
    <source>
        <dbReference type="EMBL" id="KAK2586521.1"/>
    </source>
</evidence>
<evidence type="ECO:0000313" key="2">
    <source>
        <dbReference type="Proteomes" id="UP001258017"/>
    </source>
</evidence>
<sequence length="127" mass="14638">MVERTQPCVATWCPICDKCVSSKGKDTDQLLAHVRRNHRKIDEQRLGKKENTERSLERRYSNATRLTSLSCGKKKDRKRVYATRVDTWKSHDERKVCPRCQKEAVPALHTRTDNLTSSHMAAICLLG</sequence>
<dbReference type="Proteomes" id="UP001258017">
    <property type="component" value="Unassembled WGS sequence"/>
</dbReference>
<gene>
    <name evidence="1" type="ORF">KPH14_011413</name>
</gene>
<dbReference type="EMBL" id="JAIFRP010000012">
    <property type="protein sequence ID" value="KAK2586521.1"/>
    <property type="molecule type" value="Genomic_DNA"/>
</dbReference>